<dbReference type="Proteomes" id="UP000675881">
    <property type="component" value="Chromosome 5"/>
</dbReference>
<sequence length="104" mass="11832">MTVTGVAKQIILSFAVSPPGRWCHRSHSKYRRISIDGANPVARRIVITEGGQPILGFRVCLSFRVLTLPNHPIVCRALQDDMGRVEYLRTRLFLKNRVHILVLK</sequence>
<evidence type="ECO:0000313" key="2">
    <source>
        <dbReference type="Proteomes" id="UP000675881"/>
    </source>
</evidence>
<proteinExistence type="predicted"/>
<dbReference type="AlphaFoldDB" id="A0A7R8CXP8"/>
<organism evidence="1 2">
    <name type="scientific">Lepeophtheirus salmonis</name>
    <name type="common">Salmon louse</name>
    <name type="synonym">Caligus salmonis</name>
    <dbReference type="NCBI Taxonomy" id="72036"/>
    <lineage>
        <taxon>Eukaryota</taxon>
        <taxon>Metazoa</taxon>
        <taxon>Ecdysozoa</taxon>
        <taxon>Arthropoda</taxon>
        <taxon>Crustacea</taxon>
        <taxon>Multicrustacea</taxon>
        <taxon>Hexanauplia</taxon>
        <taxon>Copepoda</taxon>
        <taxon>Siphonostomatoida</taxon>
        <taxon>Caligidae</taxon>
        <taxon>Lepeophtheirus</taxon>
    </lineage>
</organism>
<protein>
    <submittedName>
        <fullName evidence="1">(salmon louse) hypothetical protein</fullName>
    </submittedName>
</protein>
<name>A0A7R8CXP8_LEPSM</name>
<dbReference type="EMBL" id="HG994584">
    <property type="protein sequence ID" value="CAF2961962.1"/>
    <property type="molecule type" value="Genomic_DNA"/>
</dbReference>
<evidence type="ECO:0000313" key="1">
    <source>
        <dbReference type="EMBL" id="CAF2961962.1"/>
    </source>
</evidence>
<gene>
    <name evidence="1" type="ORF">LSAA_10404</name>
</gene>
<accession>A0A7R8CXP8</accession>
<reference evidence="1" key="1">
    <citation type="submission" date="2021-02" db="EMBL/GenBank/DDBJ databases">
        <authorList>
            <person name="Bekaert M."/>
        </authorList>
    </citation>
    <scope>NUCLEOTIDE SEQUENCE</scope>
    <source>
        <strain evidence="1">IoA-00</strain>
    </source>
</reference>
<keyword evidence="2" id="KW-1185">Reference proteome</keyword>